<evidence type="ECO:0000256" key="1">
    <source>
        <dbReference type="ARBA" id="ARBA00022837"/>
    </source>
</evidence>
<dbReference type="Proteomes" id="UP000663829">
    <property type="component" value="Unassembled WGS sequence"/>
</dbReference>
<dbReference type="Gene3D" id="1.10.238.10">
    <property type="entry name" value="EF-hand"/>
    <property type="match status" value="1"/>
</dbReference>
<accession>A0A815XID5</accession>
<evidence type="ECO:0000313" key="7">
    <source>
        <dbReference type="Proteomes" id="UP000663829"/>
    </source>
</evidence>
<dbReference type="EMBL" id="CAJNOK010022472">
    <property type="protein sequence ID" value="CAF1348640.1"/>
    <property type="molecule type" value="Genomic_DNA"/>
</dbReference>
<evidence type="ECO:0000313" key="3">
    <source>
        <dbReference type="EMBL" id="CAF1348640.1"/>
    </source>
</evidence>
<dbReference type="PROSITE" id="PS00018">
    <property type="entry name" value="EF_HAND_1"/>
    <property type="match status" value="1"/>
</dbReference>
<dbReference type="EMBL" id="CAJOBC010093691">
    <property type="protein sequence ID" value="CAF4419056.1"/>
    <property type="molecule type" value="Genomic_DNA"/>
</dbReference>
<feature type="domain" description="EF-hand" evidence="2">
    <location>
        <begin position="85"/>
        <end position="120"/>
    </location>
</feature>
<dbReference type="Proteomes" id="UP000682733">
    <property type="component" value="Unassembled WGS sequence"/>
</dbReference>
<dbReference type="EMBL" id="CAJOBA010044112">
    <property type="protein sequence ID" value="CAF4159432.1"/>
    <property type="molecule type" value="Genomic_DNA"/>
</dbReference>
<dbReference type="InterPro" id="IPR011992">
    <property type="entry name" value="EF-hand-dom_pair"/>
</dbReference>
<keyword evidence="1" id="KW-0106">Calcium</keyword>
<dbReference type="SUPFAM" id="SSF47473">
    <property type="entry name" value="EF-hand"/>
    <property type="match status" value="1"/>
</dbReference>
<dbReference type="InterPro" id="IPR002048">
    <property type="entry name" value="EF_hand_dom"/>
</dbReference>
<dbReference type="EMBL" id="CAJNOQ010027967">
    <property type="protein sequence ID" value="CAF1557753.1"/>
    <property type="molecule type" value="Genomic_DNA"/>
</dbReference>
<dbReference type="AlphaFoldDB" id="A0A815XID5"/>
<comment type="caution">
    <text evidence="4">The sequence shown here is derived from an EMBL/GenBank/DDBJ whole genome shotgun (WGS) entry which is preliminary data.</text>
</comment>
<organism evidence="4 7">
    <name type="scientific">Didymodactylos carnosus</name>
    <dbReference type="NCBI Taxonomy" id="1234261"/>
    <lineage>
        <taxon>Eukaryota</taxon>
        <taxon>Metazoa</taxon>
        <taxon>Spiralia</taxon>
        <taxon>Gnathifera</taxon>
        <taxon>Rotifera</taxon>
        <taxon>Eurotatoria</taxon>
        <taxon>Bdelloidea</taxon>
        <taxon>Philodinida</taxon>
        <taxon>Philodinidae</taxon>
        <taxon>Didymodactylos</taxon>
    </lineage>
</organism>
<proteinExistence type="predicted"/>
<dbReference type="CDD" id="cd00051">
    <property type="entry name" value="EFh"/>
    <property type="match status" value="1"/>
</dbReference>
<protein>
    <recommendedName>
        <fullName evidence="2">EF-hand domain-containing protein</fullName>
    </recommendedName>
</protein>
<dbReference type="OrthoDB" id="26525at2759"/>
<dbReference type="GO" id="GO:0005509">
    <property type="term" value="F:calcium ion binding"/>
    <property type="evidence" value="ECO:0007669"/>
    <property type="project" value="InterPro"/>
</dbReference>
<sequence length="164" mass="19093">MDLAYSVKEKIHQKNNRIDEVIYEYEESYQETVAHDLYAKKDDRSRVFKAKISREQYDNLAKNLDKPLSFDSFLHVMKPFMMGSYTSDEIQRAFELLDTDKSGTIDIDELGAFLPIINSHVTSDMLLRYVSLVDENFDHKLNINEFNDLLSRGIGRAIVCGHIY</sequence>
<name>A0A815XID5_9BILA</name>
<dbReference type="Pfam" id="PF13499">
    <property type="entry name" value="EF-hand_7"/>
    <property type="match status" value="1"/>
</dbReference>
<evidence type="ECO:0000313" key="5">
    <source>
        <dbReference type="EMBL" id="CAF4159432.1"/>
    </source>
</evidence>
<dbReference type="InterPro" id="IPR018247">
    <property type="entry name" value="EF_Hand_1_Ca_BS"/>
</dbReference>
<reference evidence="4" key="1">
    <citation type="submission" date="2021-02" db="EMBL/GenBank/DDBJ databases">
        <authorList>
            <person name="Nowell W R."/>
        </authorList>
    </citation>
    <scope>NUCLEOTIDE SEQUENCE</scope>
</reference>
<dbReference type="SMART" id="SM00054">
    <property type="entry name" value="EFh"/>
    <property type="match status" value="1"/>
</dbReference>
<evidence type="ECO:0000313" key="4">
    <source>
        <dbReference type="EMBL" id="CAF1557753.1"/>
    </source>
</evidence>
<evidence type="ECO:0000313" key="6">
    <source>
        <dbReference type="EMBL" id="CAF4419056.1"/>
    </source>
</evidence>
<dbReference type="Proteomes" id="UP000681722">
    <property type="component" value="Unassembled WGS sequence"/>
</dbReference>
<dbReference type="Proteomes" id="UP000677228">
    <property type="component" value="Unassembled WGS sequence"/>
</dbReference>
<evidence type="ECO:0000259" key="2">
    <source>
        <dbReference type="PROSITE" id="PS50222"/>
    </source>
</evidence>
<dbReference type="PROSITE" id="PS50222">
    <property type="entry name" value="EF_HAND_2"/>
    <property type="match status" value="1"/>
</dbReference>
<keyword evidence="7" id="KW-1185">Reference proteome</keyword>
<gene>
    <name evidence="4" type="ORF">GPM918_LOCUS39581</name>
    <name evidence="3" type="ORF">OVA965_LOCUS30691</name>
    <name evidence="6" type="ORF">SRO942_LOCUS40465</name>
    <name evidence="5" type="ORF">TMI583_LOCUS31501</name>
</gene>